<dbReference type="PANTHER" id="PTHR45783">
    <property type="entry name" value="KINESIN LIGHT CHAIN"/>
    <property type="match status" value="1"/>
</dbReference>
<organism evidence="11 12">
    <name type="scientific">Pseudanabaena galeata UHCC 0370</name>
    <dbReference type="NCBI Taxonomy" id="3110310"/>
    <lineage>
        <taxon>Bacteria</taxon>
        <taxon>Bacillati</taxon>
        <taxon>Cyanobacteriota</taxon>
        <taxon>Cyanophyceae</taxon>
        <taxon>Pseudanabaenales</taxon>
        <taxon>Pseudanabaenaceae</taxon>
        <taxon>Pseudanabaena</taxon>
    </lineage>
</organism>
<comment type="caution">
    <text evidence="11">The sequence shown here is derived from an EMBL/GenBank/DDBJ whole genome shotgun (WGS) entry which is preliminary data.</text>
</comment>
<evidence type="ECO:0000256" key="7">
    <source>
        <dbReference type="ARBA" id="ARBA00023054"/>
    </source>
</evidence>
<dbReference type="Pfam" id="PF13374">
    <property type="entry name" value="TPR_10"/>
    <property type="match status" value="3"/>
</dbReference>
<dbReference type="RefSeq" id="WP_323261903.1">
    <property type="nucleotide sequence ID" value="NZ_JAYGIE010000074.1"/>
</dbReference>
<evidence type="ECO:0000256" key="10">
    <source>
        <dbReference type="PROSITE-ProRule" id="PRU00339"/>
    </source>
</evidence>
<evidence type="ECO:0000256" key="3">
    <source>
        <dbReference type="ARBA" id="ARBA00022490"/>
    </source>
</evidence>
<evidence type="ECO:0000256" key="8">
    <source>
        <dbReference type="ARBA" id="ARBA00023175"/>
    </source>
</evidence>
<reference evidence="11 12" key="1">
    <citation type="submission" date="2023-12" db="EMBL/GenBank/DDBJ databases">
        <title>Baltic Sea Cyanobacteria.</title>
        <authorList>
            <person name="Delbaje E."/>
            <person name="Fewer D.P."/>
            <person name="Shishido T.K."/>
        </authorList>
    </citation>
    <scope>NUCLEOTIDE SEQUENCE [LARGE SCALE GENOMIC DNA]</scope>
    <source>
        <strain evidence="11 12">UHCC 0370</strain>
    </source>
</reference>
<dbReference type="EMBL" id="JAYGIE010000074">
    <property type="protein sequence ID" value="MEA5478398.1"/>
    <property type="molecule type" value="Genomic_DNA"/>
</dbReference>
<evidence type="ECO:0000256" key="9">
    <source>
        <dbReference type="ARBA" id="ARBA00023212"/>
    </source>
</evidence>
<dbReference type="PANTHER" id="PTHR45783:SF3">
    <property type="entry name" value="KINESIN LIGHT CHAIN"/>
    <property type="match status" value="1"/>
</dbReference>
<comment type="similarity">
    <text evidence="2">Belongs to the kinesin light chain family.</text>
</comment>
<feature type="repeat" description="TPR" evidence="10">
    <location>
        <begin position="250"/>
        <end position="283"/>
    </location>
</feature>
<keyword evidence="7" id="KW-0175">Coiled coil</keyword>
<evidence type="ECO:0000256" key="2">
    <source>
        <dbReference type="ARBA" id="ARBA00009622"/>
    </source>
</evidence>
<evidence type="ECO:0000256" key="6">
    <source>
        <dbReference type="ARBA" id="ARBA00022803"/>
    </source>
</evidence>
<dbReference type="Proteomes" id="UP001301388">
    <property type="component" value="Unassembled WGS sequence"/>
</dbReference>
<protein>
    <submittedName>
        <fullName evidence="11">Tetratricopeptide repeat protein</fullName>
    </submittedName>
</protein>
<keyword evidence="8" id="KW-0505">Motor protein</keyword>
<keyword evidence="6 10" id="KW-0802">TPR repeat</keyword>
<dbReference type="SMART" id="SM00028">
    <property type="entry name" value="TPR"/>
    <property type="match status" value="7"/>
</dbReference>
<keyword evidence="9" id="KW-0206">Cytoskeleton</keyword>
<dbReference type="InterPro" id="IPR002151">
    <property type="entry name" value="Kinesin_light"/>
</dbReference>
<evidence type="ECO:0000313" key="11">
    <source>
        <dbReference type="EMBL" id="MEA5478398.1"/>
    </source>
</evidence>
<dbReference type="PROSITE" id="PS50005">
    <property type="entry name" value="TPR"/>
    <property type="match status" value="3"/>
</dbReference>
<evidence type="ECO:0000256" key="1">
    <source>
        <dbReference type="ARBA" id="ARBA00004245"/>
    </source>
</evidence>
<dbReference type="Pfam" id="PF13424">
    <property type="entry name" value="TPR_12"/>
    <property type="match status" value="2"/>
</dbReference>
<name>A0ABU5TK71_9CYAN</name>
<keyword evidence="5" id="KW-0677">Repeat</keyword>
<evidence type="ECO:0000256" key="5">
    <source>
        <dbReference type="ARBA" id="ARBA00022737"/>
    </source>
</evidence>
<comment type="subcellular location">
    <subcellularLocation>
        <location evidence="1">Cytoplasm</location>
        <location evidence="1">Cytoskeleton</location>
    </subcellularLocation>
</comment>
<keyword evidence="12" id="KW-1185">Reference proteome</keyword>
<dbReference type="PRINTS" id="PR00381">
    <property type="entry name" value="KINESINLIGHT"/>
</dbReference>
<proteinExistence type="inferred from homology"/>
<evidence type="ECO:0000313" key="12">
    <source>
        <dbReference type="Proteomes" id="UP001301388"/>
    </source>
</evidence>
<dbReference type="SUPFAM" id="SSF48452">
    <property type="entry name" value="TPR-like"/>
    <property type="match status" value="2"/>
</dbReference>
<dbReference type="InterPro" id="IPR019734">
    <property type="entry name" value="TPR_rpt"/>
</dbReference>
<keyword evidence="3" id="KW-0963">Cytoplasm</keyword>
<feature type="repeat" description="TPR" evidence="10">
    <location>
        <begin position="501"/>
        <end position="534"/>
    </location>
</feature>
<keyword evidence="4" id="KW-0493">Microtubule</keyword>
<evidence type="ECO:0000256" key="4">
    <source>
        <dbReference type="ARBA" id="ARBA00022701"/>
    </source>
</evidence>
<sequence length="557" mass="63454">MEHPELSETGSINNIKKRLLLWAKRSPQGLARVEFSSEFSRQKVLEEMRTTLAESEIKLHEIVLPSQQETIVVVEKLLEELNQIESGLVSVTGFSTAFTNKVPLEESIRILNFHRDRLVAPNLKQIWWMTPVFLQTSIHAMPDINSWFSLRLQLTEMILNELDPSRYLPDSSDGSYSNIDDARRRVHNLLNRFQQAHLVGKTDLELLTTYLLPALEILAKVGAKRELCDLTLQFQGLLGQLKLTNSPEMAASLDHLAGIYYSQGRYSDAELLYLRALEIVEQHFGVDHPSVAASANNLAELYRLQARYSEAENLYLKALAIWEKIDVDNPSFAATLSNLGLLYTSQERYKESQDAFLRSLKIMEIQGDSVNFSAMGCLHNLGLLYKLEGDYSTSEKFLLRALDGMERKMGADHTDVAAILNTLAGLYYSQGRYSEVESLYLRSLNIVEQKLGRDHFDTAIRLNNLAIFYSSQQRYSEAEALYLRAVNILERQLGKEHPYVASSLNNLAVLYINMEQFTKAESLLIKALELRKKVLGEEHPDTIRTQESLMNVRAKMI</sequence>
<feature type="repeat" description="TPR" evidence="10">
    <location>
        <begin position="333"/>
        <end position="366"/>
    </location>
</feature>
<accession>A0ABU5TK71</accession>
<dbReference type="Gene3D" id="1.25.40.10">
    <property type="entry name" value="Tetratricopeptide repeat domain"/>
    <property type="match status" value="2"/>
</dbReference>
<dbReference type="InterPro" id="IPR011990">
    <property type="entry name" value="TPR-like_helical_dom_sf"/>
</dbReference>
<gene>
    <name evidence="11" type="ORF">VB774_12290</name>
</gene>